<reference evidence="3 4" key="1">
    <citation type="submission" date="2018-05" db="EMBL/GenBank/DDBJ databases">
        <title>Micromonospora atacamensis sp. nov., a novel actinobacteria isolated from high altitude Atacama Desert soil.</title>
        <authorList>
            <person name="Carro L."/>
            <person name="Golinska P."/>
            <person name="Klenk H.-P."/>
            <person name="Goodfellow M."/>
        </authorList>
    </citation>
    <scope>NUCLEOTIDE SEQUENCE [LARGE SCALE GENOMIC DNA]</scope>
    <source>
        <strain evidence="3 4">5R2A7</strain>
    </source>
</reference>
<keyword evidence="2" id="KW-0812">Transmembrane</keyword>
<comment type="caution">
    <text evidence="3">The sequence shown here is derived from an EMBL/GenBank/DDBJ whole genome shotgun (WGS) entry which is preliminary data.</text>
</comment>
<dbReference type="EMBL" id="QGKR01000303">
    <property type="protein sequence ID" value="PWR05548.1"/>
    <property type="molecule type" value="Genomic_DNA"/>
</dbReference>
<evidence type="ECO:0000256" key="2">
    <source>
        <dbReference type="SAM" id="Phobius"/>
    </source>
</evidence>
<feature type="region of interest" description="Disordered" evidence="1">
    <location>
        <begin position="60"/>
        <end position="85"/>
    </location>
</feature>
<protein>
    <submittedName>
        <fullName evidence="3">Uncharacterized protein</fullName>
    </submittedName>
</protein>
<proteinExistence type="predicted"/>
<evidence type="ECO:0000256" key="1">
    <source>
        <dbReference type="SAM" id="MobiDB-lite"/>
    </source>
</evidence>
<dbReference type="AlphaFoldDB" id="A0A317CSD3"/>
<dbReference type="Proteomes" id="UP000245410">
    <property type="component" value="Unassembled WGS sequence"/>
</dbReference>
<accession>A0A317CSD3</accession>
<feature type="transmembrane region" description="Helical" evidence="2">
    <location>
        <begin position="39"/>
        <end position="57"/>
    </location>
</feature>
<dbReference type="OrthoDB" id="3363503at2"/>
<feature type="compositionally biased region" description="Low complexity" evidence="1">
    <location>
        <begin position="70"/>
        <end position="85"/>
    </location>
</feature>
<organism evidence="3 4">
    <name type="scientific">Micromonospora acroterricola</name>
    <dbReference type="NCBI Taxonomy" id="2202421"/>
    <lineage>
        <taxon>Bacteria</taxon>
        <taxon>Bacillati</taxon>
        <taxon>Actinomycetota</taxon>
        <taxon>Actinomycetes</taxon>
        <taxon>Micromonosporales</taxon>
        <taxon>Micromonosporaceae</taxon>
        <taxon>Micromonospora</taxon>
    </lineage>
</organism>
<evidence type="ECO:0000313" key="3">
    <source>
        <dbReference type="EMBL" id="PWR05548.1"/>
    </source>
</evidence>
<sequence>MADPHDDLRAIADGVRRVTTLPPAQTVRRRSDQRRRRRAAVTGVGLAVLAVTAGVTLTQPRDHVATPDRGVSPAGPVSPSVVPSVTASAGPREILGGRRQVRIVVPGVGGAALAIGRADDRVRATAERGVDDGALWVLRPERDRFRIELATPRGAGPVCMTVVHDAAPGSVRGRACDPAAQTQLFRIDQVPDGSYSIFQGKRYVQVVDGTHALVPDLPEALTTTYEFEDRGAATQKPDATSSATG</sequence>
<keyword evidence="2" id="KW-0472">Membrane</keyword>
<name>A0A317CSD3_9ACTN</name>
<keyword evidence="4" id="KW-1185">Reference proteome</keyword>
<evidence type="ECO:0000313" key="4">
    <source>
        <dbReference type="Proteomes" id="UP000245410"/>
    </source>
</evidence>
<gene>
    <name evidence="3" type="ORF">DKT68_26560</name>
</gene>
<dbReference type="RefSeq" id="WP_109820104.1">
    <property type="nucleotide sequence ID" value="NZ_QGKR01000303.1"/>
</dbReference>
<keyword evidence="2" id="KW-1133">Transmembrane helix</keyword>